<dbReference type="AlphaFoldDB" id="A0A3S5CMU2"/>
<accession>A0A3S5CMU2</accession>
<gene>
    <name evidence="1" type="ORF">PXEA_LOCUS15234</name>
</gene>
<evidence type="ECO:0000313" key="2">
    <source>
        <dbReference type="Proteomes" id="UP000784294"/>
    </source>
</evidence>
<dbReference type="EMBL" id="CAAALY010053128">
    <property type="protein sequence ID" value="VEL21794.1"/>
    <property type="molecule type" value="Genomic_DNA"/>
</dbReference>
<proteinExistence type="predicted"/>
<comment type="caution">
    <text evidence="1">The sequence shown here is derived from an EMBL/GenBank/DDBJ whole genome shotgun (WGS) entry which is preliminary data.</text>
</comment>
<evidence type="ECO:0000313" key="1">
    <source>
        <dbReference type="EMBL" id="VEL21794.1"/>
    </source>
</evidence>
<keyword evidence="2" id="KW-1185">Reference proteome</keyword>
<dbReference type="Proteomes" id="UP000784294">
    <property type="component" value="Unassembled WGS sequence"/>
</dbReference>
<protein>
    <submittedName>
        <fullName evidence="1">Uncharacterized protein</fullName>
    </submittedName>
</protein>
<organism evidence="1 2">
    <name type="scientific">Protopolystoma xenopodis</name>
    <dbReference type="NCBI Taxonomy" id="117903"/>
    <lineage>
        <taxon>Eukaryota</taxon>
        <taxon>Metazoa</taxon>
        <taxon>Spiralia</taxon>
        <taxon>Lophotrochozoa</taxon>
        <taxon>Platyhelminthes</taxon>
        <taxon>Monogenea</taxon>
        <taxon>Polyopisthocotylea</taxon>
        <taxon>Polystomatidea</taxon>
        <taxon>Polystomatidae</taxon>
        <taxon>Protopolystoma</taxon>
    </lineage>
</organism>
<sequence length="139" mass="15741">MTTTMADDFELVKFTEPCFPNSCSHRGKNGLQFRAGINWSYQHPQRESNRDCAEWELDTLTTRPHCHECVWLTKSHHNLRACTISKVTGVLHELCHVPAVVKSTLDTAFAEQPRLHESLLPIGQVSIELAKTASRRCLA</sequence>
<reference evidence="1" key="1">
    <citation type="submission" date="2018-11" db="EMBL/GenBank/DDBJ databases">
        <authorList>
            <consortium name="Pathogen Informatics"/>
        </authorList>
    </citation>
    <scope>NUCLEOTIDE SEQUENCE</scope>
</reference>
<name>A0A3S5CMU2_9PLAT</name>